<proteinExistence type="predicted"/>
<dbReference type="EMBL" id="GBXM01069998">
    <property type="protein sequence ID" value="JAH38579.1"/>
    <property type="molecule type" value="Transcribed_RNA"/>
</dbReference>
<evidence type="ECO:0000313" key="1">
    <source>
        <dbReference type="EMBL" id="JAH38579.1"/>
    </source>
</evidence>
<protein>
    <submittedName>
        <fullName evidence="1">Uncharacterized protein</fullName>
    </submittedName>
</protein>
<reference evidence="1" key="2">
    <citation type="journal article" date="2015" name="Fish Shellfish Immunol.">
        <title>Early steps in the European eel (Anguilla anguilla)-Vibrio vulnificus interaction in the gills: Role of the RtxA13 toxin.</title>
        <authorList>
            <person name="Callol A."/>
            <person name="Pajuelo D."/>
            <person name="Ebbesson L."/>
            <person name="Teles M."/>
            <person name="MacKenzie S."/>
            <person name="Amaro C."/>
        </authorList>
    </citation>
    <scope>NUCLEOTIDE SEQUENCE</scope>
</reference>
<accession>A0A0E9SAZ5</accession>
<reference evidence="1" key="1">
    <citation type="submission" date="2014-11" db="EMBL/GenBank/DDBJ databases">
        <authorList>
            <person name="Amaro Gonzalez C."/>
        </authorList>
    </citation>
    <scope>NUCLEOTIDE SEQUENCE</scope>
</reference>
<name>A0A0E9SAZ5_ANGAN</name>
<organism evidence="1">
    <name type="scientific">Anguilla anguilla</name>
    <name type="common">European freshwater eel</name>
    <name type="synonym">Muraena anguilla</name>
    <dbReference type="NCBI Taxonomy" id="7936"/>
    <lineage>
        <taxon>Eukaryota</taxon>
        <taxon>Metazoa</taxon>
        <taxon>Chordata</taxon>
        <taxon>Craniata</taxon>
        <taxon>Vertebrata</taxon>
        <taxon>Euteleostomi</taxon>
        <taxon>Actinopterygii</taxon>
        <taxon>Neopterygii</taxon>
        <taxon>Teleostei</taxon>
        <taxon>Anguilliformes</taxon>
        <taxon>Anguillidae</taxon>
        <taxon>Anguilla</taxon>
    </lineage>
</organism>
<sequence length="9" mass="1146">MFICRDKSF</sequence>